<dbReference type="AlphaFoldDB" id="A0AAW5QZA3"/>
<dbReference type="InterPro" id="IPR000917">
    <property type="entry name" value="Sulfatase_N"/>
</dbReference>
<comment type="caution">
    <text evidence="4">The sequence shown here is derived from an EMBL/GenBank/DDBJ whole genome shotgun (WGS) entry which is preliminary data.</text>
</comment>
<evidence type="ECO:0000256" key="1">
    <source>
        <dbReference type="ARBA" id="ARBA00022723"/>
    </source>
</evidence>
<dbReference type="GO" id="GO:0008484">
    <property type="term" value="F:sulfuric ester hydrolase activity"/>
    <property type="evidence" value="ECO:0007669"/>
    <property type="project" value="TreeGrafter"/>
</dbReference>
<dbReference type="PANTHER" id="PTHR45953">
    <property type="entry name" value="IDURONATE 2-SULFATASE"/>
    <property type="match status" value="1"/>
</dbReference>
<dbReference type="CDD" id="cd16028">
    <property type="entry name" value="PMH"/>
    <property type="match status" value="1"/>
</dbReference>
<gene>
    <name evidence="4" type="ORF">MUB46_16135</name>
</gene>
<name>A0AAW5QZA3_9HYPH</name>
<dbReference type="Proteomes" id="UP001320898">
    <property type="component" value="Unassembled WGS sequence"/>
</dbReference>
<proteinExistence type="predicted"/>
<dbReference type="EMBL" id="JALIDZ010000007">
    <property type="protein sequence ID" value="MCT8973391.1"/>
    <property type="molecule type" value="Genomic_DNA"/>
</dbReference>
<protein>
    <submittedName>
        <fullName evidence="4">Alkaline phosphatase family protein</fullName>
    </submittedName>
</protein>
<feature type="domain" description="Sulfatase N-terminal" evidence="3">
    <location>
        <begin position="4"/>
        <end position="387"/>
    </location>
</feature>
<dbReference type="SUPFAM" id="SSF53649">
    <property type="entry name" value="Alkaline phosphatase-like"/>
    <property type="match status" value="1"/>
</dbReference>
<accession>A0AAW5QZA3</accession>
<sequence>MCAKNILWIMCDQLRFDYLSCAGHPYLQTPNIDALANRGVRFSRAYVQSPICGPSRMSFYTGRYVRSHGSTWNGVPLRVGEPTLGDHLSEIGVRTALIGKTHMRADTEGMARLGIDPESLIGVQVAQCGFEPYERDDGLHPDGPYAPDPAYDDYLRDRGFGGSNPWEQWANSAQGEDGDILSGWLLAHADKPARVPEAHSETAYMTNRAMAFIREAKADGRPWCAHLSYIKPHWPYIVPAPYHDMYGANQVVPVVRSGREKENPHPLYASYMEERFSRVFARPGVRERVIPAYMGLIRQIDDHVGRLAAFLEEEGLTDSTMIVFTSDHGDYLGDHWLGEKELFHEVSVKIPLIVVDPSRDADATRGTVTDALVEAIDLAPTFLDAFGGKAKPHVLEGRSLLPLLRGSPDWTRRAVISEYDYSQRRARVDHDVPVADCRMTMVFDGRWKLVHVEGMRPMLYDLESDPEEFVDLGDDPACEAERARLLGLMFAWARNPANRITMSEEQIAAAYDTELDANILIGYWDEAEVDAARKARGDAE</sequence>
<keyword evidence="2" id="KW-0378">Hydrolase</keyword>
<evidence type="ECO:0000313" key="5">
    <source>
        <dbReference type="Proteomes" id="UP001320898"/>
    </source>
</evidence>
<dbReference type="GO" id="GO:0046872">
    <property type="term" value="F:metal ion binding"/>
    <property type="evidence" value="ECO:0007669"/>
    <property type="project" value="UniProtKB-KW"/>
</dbReference>
<reference evidence="4 5" key="1">
    <citation type="submission" date="2022-04" db="EMBL/GenBank/DDBJ databases">
        <authorList>
            <person name="Ye Y.-Q."/>
            <person name="Du Z.-J."/>
        </authorList>
    </citation>
    <scope>NUCLEOTIDE SEQUENCE [LARGE SCALE GENOMIC DNA]</scope>
    <source>
        <strain evidence="4 5">A6E488</strain>
    </source>
</reference>
<evidence type="ECO:0000256" key="2">
    <source>
        <dbReference type="ARBA" id="ARBA00022801"/>
    </source>
</evidence>
<dbReference type="Gene3D" id="3.40.720.10">
    <property type="entry name" value="Alkaline Phosphatase, subunit A"/>
    <property type="match status" value="1"/>
</dbReference>
<dbReference type="InterPro" id="IPR017850">
    <property type="entry name" value="Alkaline_phosphatase_core_sf"/>
</dbReference>
<dbReference type="RefSeq" id="WP_261616962.1">
    <property type="nucleotide sequence ID" value="NZ_JALIDZ010000007.1"/>
</dbReference>
<keyword evidence="1" id="KW-0479">Metal-binding</keyword>
<evidence type="ECO:0000313" key="4">
    <source>
        <dbReference type="EMBL" id="MCT8973391.1"/>
    </source>
</evidence>
<dbReference type="Pfam" id="PF00884">
    <property type="entry name" value="Sulfatase"/>
    <property type="match status" value="1"/>
</dbReference>
<organism evidence="4 5">
    <name type="scientific">Microbaculum marinisediminis</name>
    <dbReference type="NCBI Taxonomy" id="2931392"/>
    <lineage>
        <taxon>Bacteria</taxon>
        <taxon>Pseudomonadati</taxon>
        <taxon>Pseudomonadota</taxon>
        <taxon>Alphaproteobacteria</taxon>
        <taxon>Hyphomicrobiales</taxon>
        <taxon>Tepidamorphaceae</taxon>
        <taxon>Microbaculum</taxon>
    </lineage>
</organism>
<dbReference type="PANTHER" id="PTHR45953:SF1">
    <property type="entry name" value="IDURONATE 2-SULFATASE"/>
    <property type="match status" value="1"/>
</dbReference>
<evidence type="ECO:0000259" key="3">
    <source>
        <dbReference type="Pfam" id="PF00884"/>
    </source>
</evidence>
<dbReference type="FunFam" id="3.40.720.10:FF:000062">
    <property type="entry name" value="Probable sulfatase"/>
    <property type="match status" value="1"/>
</dbReference>
<dbReference type="GO" id="GO:0005737">
    <property type="term" value="C:cytoplasm"/>
    <property type="evidence" value="ECO:0007669"/>
    <property type="project" value="TreeGrafter"/>
</dbReference>
<keyword evidence="5" id="KW-1185">Reference proteome</keyword>